<protein>
    <submittedName>
        <fullName evidence="1">Uncharacterized protein</fullName>
    </submittedName>
</protein>
<proteinExistence type="predicted"/>
<comment type="caution">
    <text evidence="1">The sequence shown here is derived from an EMBL/GenBank/DDBJ whole genome shotgun (WGS) entry which is preliminary data.</text>
</comment>
<gene>
    <name evidence="1" type="ORF">PXEA_LOCUS14206</name>
</gene>
<dbReference type="AlphaFoldDB" id="A0A3S5BDX3"/>
<evidence type="ECO:0000313" key="2">
    <source>
        <dbReference type="Proteomes" id="UP000784294"/>
    </source>
</evidence>
<accession>A0A3S5BDX3</accession>
<sequence>MVQTFDRRKCDQISFGPKDAPEYAAGSIRRGDISAPCRAGRCARSTEGEDKGCKDEHVLITALESKQADVQKGLSST</sequence>
<name>A0A3S5BDX3_9PLAT</name>
<reference evidence="1" key="1">
    <citation type="submission" date="2018-11" db="EMBL/GenBank/DDBJ databases">
        <authorList>
            <consortium name="Pathogen Informatics"/>
        </authorList>
    </citation>
    <scope>NUCLEOTIDE SEQUENCE</scope>
</reference>
<dbReference type="EMBL" id="CAAALY010047923">
    <property type="protein sequence ID" value="VEL20766.1"/>
    <property type="molecule type" value="Genomic_DNA"/>
</dbReference>
<evidence type="ECO:0000313" key="1">
    <source>
        <dbReference type="EMBL" id="VEL20766.1"/>
    </source>
</evidence>
<organism evidence="1 2">
    <name type="scientific">Protopolystoma xenopodis</name>
    <dbReference type="NCBI Taxonomy" id="117903"/>
    <lineage>
        <taxon>Eukaryota</taxon>
        <taxon>Metazoa</taxon>
        <taxon>Spiralia</taxon>
        <taxon>Lophotrochozoa</taxon>
        <taxon>Platyhelminthes</taxon>
        <taxon>Monogenea</taxon>
        <taxon>Polyopisthocotylea</taxon>
        <taxon>Polystomatidea</taxon>
        <taxon>Polystomatidae</taxon>
        <taxon>Protopolystoma</taxon>
    </lineage>
</organism>
<keyword evidence="2" id="KW-1185">Reference proteome</keyword>
<dbReference type="Proteomes" id="UP000784294">
    <property type="component" value="Unassembled WGS sequence"/>
</dbReference>